<dbReference type="Proteomes" id="UP000185669">
    <property type="component" value="Unassembled WGS sequence"/>
</dbReference>
<dbReference type="InterPro" id="IPR000683">
    <property type="entry name" value="Gfo/Idh/MocA-like_OxRdtase_N"/>
</dbReference>
<keyword evidence="3" id="KW-1185">Reference proteome</keyword>
<dbReference type="InterPro" id="IPR036291">
    <property type="entry name" value="NAD(P)-bd_dom_sf"/>
</dbReference>
<dbReference type="PANTHER" id="PTHR43377">
    <property type="entry name" value="BILIVERDIN REDUCTASE A"/>
    <property type="match status" value="1"/>
</dbReference>
<dbReference type="OrthoDB" id="9772350at2"/>
<dbReference type="PANTHER" id="PTHR43377:SF1">
    <property type="entry name" value="BILIVERDIN REDUCTASE A"/>
    <property type="match status" value="1"/>
</dbReference>
<organism evidence="2 3">
    <name type="scientific">Halanaerobium kushneri</name>
    <dbReference type="NCBI Taxonomy" id="56779"/>
    <lineage>
        <taxon>Bacteria</taxon>
        <taxon>Bacillati</taxon>
        <taxon>Bacillota</taxon>
        <taxon>Clostridia</taxon>
        <taxon>Halanaerobiales</taxon>
        <taxon>Halanaerobiaceae</taxon>
        <taxon>Halanaerobium</taxon>
    </lineage>
</organism>
<name>A0A1N6VJ90_9FIRM</name>
<dbReference type="InterPro" id="IPR051450">
    <property type="entry name" value="Gfo/Idh/MocA_Oxidoreductases"/>
</dbReference>
<dbReference type="RefSeq" id="WP_076544648.1">
    <property type="nucleotide sequence ID" value="NZ_FTNC01000008.1"/>
</dbReference>
<dbReference type="AlphaFoldDB" id="A0A1N6VJ90"/>
<gene>
    <name evidence="2" type="ORF">SAMN05421834_10829</name>
</gene>
<dbReference type="STRING" id="56779.SAMN05421834_10829"/>
<dbReference type="EMBL" id="FTNC01000008">
    <property type="protein sequence ID" value="SIQ77911.1"/>
    <property type="molecule type" value="Genomic_DNA"/>
</dbReference>
<reference evidence="3" key="1">
    <citation type="submission" date="2017-01" db="EMBL/GenBank/DDBJ databases">
        <authorList>
            <person name="Varghese N."/>
            <person name="Submissions S."/>
        </authorList>
    </citation>
    <scope>NUCLEOTIDE SEQUENCE [LARGE SCALE GENOMIC DNA]</scope>
    <source>
        <strain evidence="3">ATCC 700103</strain>
    </source>
</reference>
<dbReference type="Gene3D" id="3.40.50.720">
    <property type="entry name" value="NAD(P)-binding Rossmann-like Domain"/>
    <property type="match status" value="1"/>
</dbReference>
<evidence type="ECO:0000259" key="1">
    <source>
        <dbReference type="Pfam" id="PF01408"/>
    </source>
</evidence>
<proteinExistence type="predicted"/>
<accession>A0A1N6VJ90</accession>
<dbReference type="GO" id="GO:0000166">
    <property type="term" value="F:nucleotide binding"/>
    <property type="evidence" value="ECO:0007669"/>
    <property type="project" value="InterPro"/>
</dbReference>
<sequence>MNSKISFAVIGIGWRAEFYLRIARALPDQFELVGVVSSRRNKRKEIEDKWNFKAYSSIENLLAAERPDFVVLSISKNAAAEVILKLSDYEIPILAETPPADNLKDLIKLNKVLASNYPIQIAEQYHLQPLNQAILKLVDSGKLGKINYAKISISHGYHAVSLMRKALGIKFETAEIEARFFENQIVKGPGRSGYPSKKEIVNRQHEFAFLNFGDRLGVYDFERNQHRSWIRSNEILIRGTEGEIRNSTLSYLKDFKTPVELELKRQDAGINQNLEGFHLKGITCGGEWLYQNPFLPARFSDDEIAVATTLIRMKDYLDNDREFYSLAEASQDQYLALKIIDSAAEDKKIFAESQPWAN</sequence>
<protein>
    <submittedName>
        <fullName evidence="2">Oxidoreductase family, NAD-binding Rossmann fold</fullName>
    </submittedName>
</protein>
<dbReference type="SUPFAM" id="SSF51735">
    <property type="entry name" value="NAD(P)-binding Rossmann-fold domains"/>
    <property type="match status" value="1"/>
</dbReference>
<feature type="domain" description="Gfo/Idh/MocA-like oxidoreductase N-terminal" evidence="1">
    <location>
        <begin position="6"/>
        <end position="115"/>
    </location>
</feature>
<evidence type="ECO:0000313" key="2">
    <source>
        <dbReference type="EMBL" id="SIQ77911.1"/>
    </source>
</evidence>
<evidence type="ECO:0000313" key="3">
    <source>
        <dbReference type="Proteomes" id="UP000185669"/>
    </source>
</evidence>
<dbReference type="Pfam" id="PF01408">
    <property type="entry name" value="GFO_IDH_MocA"/>
    <property type="match status" value="1"/>
</dbReference>